<dbReference type="PANTHER" id="PTHR43584">
    <property type="entry name" value="NUCLEOTIDYL TRANSFERASE"/>
    <property type="match status" value="1"/>
</dbReference>
<evidence type="ECO:0000259" key="3">
    <source>
        <dbReference type="Pfam" id="PF00483"/>
    </source>
</evidence>
<gene>
    <name evidence="4" type="ORF">ADINL_0622</name>
</gene>
<protein>
    <submittedName>
        <fullName evidence="4">Glucose-1-phosphate thymidylyltransferase</fullName>
        <ecNumber evidence="4">2.7.7.24</ecNumber>
    </submittedName>
</protein>
<dbReference type="InterPro" id="IPR050065">
    <property type="entry name" value="GlmU-like"/>
</dbReference>
<dbReference type="PANTHER" id="PTHR43584:SF8">
    <property type="entry name" value="N-ACETYLMURAMATE ALPHA-1-PHOSPHATE URIDYLYLTRANSFERASE"/>
    <property type="match status" value="1"/>
</dbReference>
<dbReference type="AlphaFoldDB" id="A0A063Y3W7"/>
<evidence type="ECO:0000313" key="4">
    <source>
        <dbReference type="EMBL" id="KDE40973.1"/>
    </source>
</evidence>
<comment type="caution">
    <text evidence="4">The sequence shown here is derived from an EMBL/GenBank/DDBJ whole genome shotgun (WGS) entry which is preliminary data.</text>
</comment>
<dbReference type="NCBIfam" id="NF045761">
    <property type="entry name" value="NAMPUrTaseMurU"/>
    <property type="match status" value="1"/>
</dbReference>
<keyword evidence="5" id="KW-1185">Reference proteome</keyword>
<dbReference type="PATRIC" id="fig|267850.7.peg.616"/>
<dbReference type="RefSeq" id="WP_036543847.1">
    <property type="nucleotide sequence ID" value="NZ_JBKBNO010000008.1"/>
</dbReference>
<dbReference type="EC" id="2.7.7.24" evidence="4"/>
<dbReference type="OrthoDB" id="9788272at2"/>
<dbReference type="SUPFAM" id="SSF53448">
    <property type="entry name" value="Nucleotide-diphospho-sugar transferases"/>
    <property type="match status" value="1"/>
</dbReference>
<dbReference type="STRING" id="267850.ADINL_0622"/>
<evidence type="ECO:0000313" key="5">
    <source>
        <dbReference type="Proteomes" id="UP000027318"/>
    </source>
</evidence>
<dbReference type="EMBL" id="JMSZ01000015">
    <property type="protein sequence ID" value="KDE40973.1"/>
    <property type="molecule type" value="Genomic_DNA"/>
</dbReference>
<dbReference type="Pfam" id="PF00483">
    <property type="entry name" value="NTP_transferase"/>
    <property type="match status" value="1"/>
</dbReference>
<dbReference type="Gene3D" id="3.90.550.10">
    <property type="entry name" value="Spore Coat Polysaccharide Biosynthesis Protein SpsA, Chain A"/>
    <property type="match status" value="1"/>
</dbReference>
<organism evidence="4 5">
    <name type="scientific">Nitrincola lacisaponensis</name>
    <dbReference type="NCBI Taxonomy" id="267850"/>
    <lineage>
        <taxon>Bacteria</taxon>
        <taxon>Pseudomonadati</taxon>
        <taxon>Pseudomonadota</taxon>
        <taxon>Gammaproteobacteria</taxon>
        <taxon>Oceanospirillales</taxon>
        <taxon>Oceanospirillaceae</taxon>
        <taxon>Nitrincola</taxon>
    </lineage>
</organism>
<reference evidence="4 5" key="1">
    <citation type="journal article" date="2005" name="Int. J. Syst. Evol. Microbiol.">
        <title>Nitrincola lacisaponensis gen. nov., sp. nov., a novel alkaliphilic bacterium isolated from an alkaline, saline lake.</title>
        <authorList>
            <person name="Dimitriu P.A."/>
            <person name="Shukla S.K."/>
            <person name="Conradt J."/>
            <person name="Marquez M.C."/>
            <person name="Ventosa A."/>
            <person name="Maglia A."/>
            <person name="Peyton B.M."/>
            <person name="Pinkart H.C."/>
            <person name="Mormile M.R."/>
        </authorList>
    </citation>
    <scope>NUCLEOTIDE SEQUENCE [LARGE SCALE GENOMIC DNA]</scope>
    <source>
        <strain evidence="4 5">4CA</strain>
    </source>
</reference>
<sequence length="231" mass="25076">MKAMILAAGLGTRMRPLTLTTPKPLLQVQGKPLIVWHIERLVAAGVTELVINHAWLGEQIEMFLGDGSRWGCQIAYSPEGEPLETGGGILRALPALIEHPDELFLVVNADVFCDLDVTGLIQQPLADTDLGVLLMVDNPSWHAEGDFRWQSETGYLHPVEGESLTYSGISILRGRLLENCAPGAFGLAPLLRQAIAAGVLRGVRHAGYWSDVGTPERLALLNASEQKEVVE</sequence>
<keyword evidence="2 4" id="KW-0548">Nucleotidyltransferase</keyword>
<dbReference type="InterPro" id="IPR029044">
    <property type="entry name" value="Nucleotide-diphossugar_trans"/>
</dbReference>
<dbReference type="CDD" id="cd06422">
    <property type="entry name" value="NTP_transferase_like_1"/>
    <property type="match status" value="1"/>
</dbReference>
<proteinExistence type="predicted"/>
<dbReference type="InterPro" id="IPR054790">
    <property type="entry name" value="MurU"/>
</dbReference>
<evidence type="ECO:0000256" key="2">
    <source>
        <dbReference type="ARBA" id="ARBA00022695"/>
    </source>
</evidence>
<dbReference type="InterPro" id="IPR005835">
    <property type="entry name" value="NTP_transferase_dom"/>
</dbReference>
<feature type="domain" description="Nucleotidyl transferase" evidence="3">
    <location>
        <begin position="2"/>
        <end position="127"/>
    </location>
</feature>
<dbReference type="GO" id="GO:0008879">
    <property type="term" value="F:glucose-1-phosphate thymidylyltransferase activity"/>
    <property type="evidence" value="ECO:0007669"/>
    <property type="project" value="UniProtKB-EC"/>
</dbReference>
<evidence type="ECO:0000256" key="1">
    <source>
        <dbReference type="ARBA" id="ARBA00022679"/>
    </source>
</evidence>
<keyword evidence="1 4" id="KW-0808">Transferase</keyword>
<accession>A0A063Y3W7</accession>
<dbReference type="Proteomes" id="UP000027318">
    <property type="component" value="Unassembled WGS sequence"/>
</dbReference>
<name>A0A063Y3W7_9GAMM</name>